<keyword evidence="9 10" id="KW-0472">Membrane</keyword>
<dbReference type="Proteomes" id="UP000198846">
    <property type="component" value="Unassembled WGS sequence"/>
</dbReference>
<evidence type="ECO:0000256" key="7">
    <source>
        <dbReference type="ARBA" id="ARBA00022989"/>
    </source>
</evidence>
<proteinExistence type="predicted"/>
<dbReference type="AlphaFoldDB" id="A0A1H3XTN6"/>
<reference evidence="12 13" key="1">
    <citation type="submission" date="2016-10" db="EMBL/GenBank/DDBJ databases">
        <authorList>
            <person name="de Groot N.N."/>
        </authorList>
    </citation>
    <scope>NUCLEOTIDE SEQUENCE [LARGE SCALE GENOMIC DNA]</scope>
    <source>
        <strain evidence="12 13">DSM 23842</strain>
    </source>
</reference>
<evidence type="ECO:0000256" key="9">
    <source>
        <dbReference type="ARBA" id="ARBA00023136"/>
    </source>
</evidence>
<comment type="subcellular location">
    <subcellularLocation>
        <location evidence="1">Cell membrane</location>
        <topology evidence="1">Multi-pass membrane protein</topology>
    </subcellularLocation>
</comment>
<keyword evidence="6 10" id="KW-0812">Transmembrane</keyword>
<accession>A0A1H3XTN6</accession>
<dbReference type="GO" id="GO:0005886">
    <property type="term" value="C:plasma membrane"/>
    <property type="evidence" value="ECO:0007669"/>
    <property type="project" value="UniProtKB-SubCell"/>
</dbReference>
<gene>
    <name evidence="12" type="ORF">SAMN04487990_105166</name>
</gene>
<evidence type="ECO:0000256" key="2">
    <source>
        <dbReference type="ARBA" id="ARBA00022448"/>
    </source>
</evidence>
<dbReference type="RefSeq" id="WP_092133121.1">
    <property type="nucleotide sequence ID" value="NZ_FNQK01000005.1"/>
</dbReference>
<evidence type="ECO:0000256" key="6">
    <source>
        <dbReference type="ARBA" id="ARBA00022692"/>
    </source>
</evidence>
<dbReference type="GO" id="GO:0008324">
    <property type="term" value="F:monoatomic cation transmembrane transporter activity"/>
    <property type="evidence" value="ECO:0007669"/>
    <property type="project" value="InterPro"/>
</dbReference>
<feature type="transmembrane region" description="Helical" evidence="10">
    <location>
        <begin position="364"/>
        <end position="390"/>
    </location>
</feature>
<dbReference type="EMBL" id="FNQK01000005">
    <property type="protein sequence ID" value="SEA02683.1"/>
    <property type="molecule type" value="Genomic_DNA"/>
</dbReference>
<feature type="transmembrane region" description="Helical" evidence="10">
    <location>
        <begin position="118"/>
        <end position="140"/>
    </location>
</feature>
<feature type="transmembrane region" description="Helical" evidence="10">
    <location>
        <begin position="59"/>
        <end position="79"/>
    </location>
</feature>
<dbReference type="Pfam" id="PF02080">
    <property type="entry name" value="TrkA_C"/>
    <property type="match status" value="1"/>
</dbReference>
<dbReference type="PANTHER" id="PTHR32507:SF7">
    <property type="entry name" value="K(+)_H(+) ANTIPORTER NHAP2"/>
    <property type="match status" value="1"/>
</dbReference>
<dbReference type="GO" id="GO:0006813">
    <property type="term" value="P:potassium ion transport"/>
    <property type="evidence" value="ECO:0007669"/>
    <property type="project" value="UniProtKB-KW"/>
</dbReference>
<evidence type="ECO:0000256" key="1">
    <source>
        <dbReference type="ARBA" id="ARBA00004651"/>
    </source>
</evidence>
<feature type="transmembrane region" description="Helical" evidence="10">
    <location>
        <begin position="91"/>
        <end position="112"/>
    </location>
</feature>
<evidence type="ECO:0000259" key="11">
    <source>
        <dbReference type="PROSITE" id="PS51202"/>
    </source>
</evidence>
<dbReference type="GO" id="GO:1902600">
    <property type="term" value="P:proton transmembrane transport"/>
    <property type="evidence" value="ECO:0007669"/>
    <property type="project" value="InterPro"/>
</dbReference>
<feature type="transmembrane region" description="Helical" evidence="10">
    <location>
        <begin position="302"/>
        <end position="326"/>
    </location>
</feature>
<sequence length="495" mass="54052">MNVTIENILLIGSLLLLLSVLAGKTSYKFGVPTLILFLGIGMLAGSDGIGGIRFDDPKLAQFIGIVSLNFILFSGGLDTSWKAVKPILREGVALSTLGVFLTAMSLGAFVWSVTDFTIYESLLLGSIVSSTDAAAVFSILRSKSLALKNNLRPTLELESGSNDPMAYVLTIAFLTLVINQDQSIASIIPIFLQQMIVGGLAGIGFGILSKFIINKIKLDFEGLYPVLVIALMFITFSATDFFGGNGFLAIYICAVYLGQQDLIHKKTILKMFDGLAWLMQIILFLTLGLLVFPSAIIPYMGIGLLISMFLIFIARPVGVFISLMFFKMKLRRRLYISWVGLRGAVPIVFATYPLLAGIDKANMIFNIVFFISVTSILIQGTTLSIVAKWLNVALPEKDKKLNPTDMLMAENPKAEMKEIVITADCHAVNKKIVELGFPKNAIIAMIKRGQSYIIPNGSITIETNDTLIVLADRPAVFDEVYHALKHPAPAKDFSL</sequence>
<dbReference type="Gene3D" id="3.30.70.1450">
    <property type="entry name" value="Regulator of K+ conductance, C-terminal domain"/>
    <property type="match status" value="1"/>
</dbReference>
<keyword evidence="3" id="KW-0050">Antiport</keyword>
<feature type="transmembrane region" description="Helical" evidence="10">
    <location>
        <begin position="220"/>
        <end position="238"/>
    </location>
</feature>
<evidence type="ECO:0000256" key="10">
    <source>
        <dbReference type="SAM" id="Phobius"/>
    </source>
</evidence>
<evidence type="ECO:0000313" key="13">
    <source>
        <dbReference type="Proteomes" id="UP000198846"/>
    </source>
</evidence>
<dbReference type="PANTHER" id="PTHR32507">
    <property type="entry name" value="NA(+)/H(+) ANTIPORTER 1"/>
    <property type="match status" value="1"/>
</dbReference>
<dbReference type="Gene3D" id="1.20.1530.20">
    <property type="match status" value="1"/>
</dbReference>
<dbReference type="STRING" id="283786.SAMN04487990_105166"/>
<dbReference type="InterPro" id="IPR006153">
    <property type="entry name" value="Cation/H_exchanger_TM"/>
</dbReference>
<keyword evidence="7 10" id="KW-1133">Transmembrane helix</keyword>
<dbReference type="InterPro" id="IPR006037">
    <property type="entry name" value="RCK_C"/>
</dbReference>
<name>A0A1H3XTN6_BIZPA</name>
<dbReference type="GO" id="GO:0015297">
    <property type="term" value="F:antiporter activity"/>
    <property type="evidence" value="ECO:0007669"/>
    <property type="project" value="UniProtKB-KW"/>
</dbReference>
<dbReference type="InterPro" id="IPR036721">
    <property type="entry name" value="RCK_C_sf"/>
</dbReference>
<keyword evidence="2" id="KW-0813">Transport</keyword>
<feature type="transmembrane region" description="Helical" evidence="10">
    <location>
        <begin position="275"/>
        <end position="296"/>
    </location>
</feature>
<keyword evidence="5" id="KW-0630">Potassium</keyword>
<feature type="transmembrane region" description="Helical" evidence="10">
    <location>
        <begin position="184"/>
        <end position="208"/>
    </location>
</feature>
<dbReference type="Pfam" id="PF00999">
    <property type="entry name" value="Na_H_Exchanger"/>
    <property type="match status" value="1"/>
</dbReference>
<dbReference type="NCBIfam" id="NF003716">
    <property type="entry name" value="PRK05326.1-3"/>
    <property type="match status" value="1"/>
</dbReference>
<keyword evidence="13" id="KW-1185">Reference proteome</keyword>
<evidence type="ECO:0000313" key="12">
    <source>
        <dbReference type="EMBL" id="SEA02683.1"/>
    </source>
</evidence>
<evidence type="ECO:0000256" key="5">
    <source>
        <dbReference type="ARBA" id="ARBA00022538"/>
    </source>
</evidence>
<keyword evidence="5" id="KW-0633">Potassium transport</keyword>
<evidence type="ECO:0000256" key="4">
    <source>
        <dbReference type="ARBA" id="ARBA00022475"/>
    </source>
</evidence>
<dbReference type="PROSITE" id="PS51202">
    <property type="entry name" value="RCK_C"/>
    <property type="match status" value="1"/>
</dbReference>
<dbReference type="InterPro" id="IPR038770">
    <property type="entry name" value="Na+/solute_symporter_sf"/>
</dbReference>
<evidence type="ECO:0000256" key="8">
    <source>
        <dbReference type="ARBA" id="ARBA00023065"/>
    </source>
</evidence>
<feature type="domain" description="RCK C-terminal" evidence="11">
    <location>
        <begin position="404"/>
        <end position="486"/>
    </location>
</feature>
<keyword evidence="8" id="KW-0406">Ion transport</keyword>
<protein>
    <submittedName>
        <fullName evidence="12">Potassium/proton antiporter, CPA1 family</fullName>
    </submittedName>
</protein>
<dbReference type="NCBIfam" id="NF003715">
    <property type="entry name" value="PRK05326.1-2"/>
    <property type="match status" value="1"/>
</dbReference>
<organism evidence="12 13">
    <name type="scientific">Bizionia paragorgiae</name>
    <dbReference type="NCBI Taxonomy" id="283786"/>
    <lineage>
        <taxon>Bacteria</taxon>
        <taxon>Pseudomonadati</taxon>
        <taxon>Bacteroidota</taxon>
        <taxon>Flavobacteriia</taxon>
        <taxon>Flavobacteriales</taxon>
        <taxon>Flavobacteriaceae</taxon>
        <taxon>Bizionia</taxon>
    </lineage>
</organism>
<dbReference type="OrthoDB" id="9810759at2"/>
<feature type="transmembrane region" description="Helical" evidence="10">
    <location>
        <begin position="338"/>
        <end position="358"/>
    </location>
</feature>
<keyword evidence="4" id="KW-1003">Cell membrane</keyword>
<evidence type="ECO:0000256" key="3">
    <source>
        <dbReference type="ARBA" id="ARBA00022449"/>
    </source>
</evidence>
<dbReference type="SUPFAM" id="SSF116726">
    <property type="entry name" value="TrkA C-terminal domain-like"/>
    <property type="match status" value="1"/>
</dbReference>